<sequence length="187" mass="21438">MILPKLYLEINKKEDIKEVLEEYCDFILCEPSSNTEEYLFYAKEKLTILATDASGGVYAMISDIDVEKSPIVYVSSEGQSGKIANSFSELISLIIYYPFWKDILCYLGDRDINKIKEIIPSLEKDMLKYIPNYIQIQKEVGNSLGIIKSEKIIESFIEVVLEKPDFIVYSIQDDEPSETLIGSYVEK</sequence>
<dbReference type="STRING" id="1121266.SAMN02745883_01212"/>
<proteinExistence type="predicted"/>
<name>A0A1M6PHS9_9FIRM</name>
<keyword evidence="2" id="KW-1185">Reference proteome</keyword>
<dbReference type="EMBL" id="FRAJ01000008">
    <property type="protein sequence ID" value="SHK07505.1"/>
    <property type="molecule type" value="Genomic_DNA"/>
</dbReference>
<dbReference type="RefSeq" id="WP_072966600.1">
    <property type="nucleotide sequence ID" value="NZ_FRAJ01000008.1"/>
</dbReference>
<evidence type="ECO:0000313" key="2">
    <source>
        <dbReference type="Proteomes" id="UP000184082"/>
    </source>
</evidence>
<gene>
    <name evidence="1" type="ORF">SAMN02745883_01212</name>
</gene>
<organism evidence="1 2">
    <name type="scientific">Caminicella sporogenes DSM 14501</name>
    <dbReference type="NCBI Taxonomy" id="1121266"/>
    <lineage>
        <taxon>Bacteria</taxon>
        <taxon>Bacillati</taxon>
        <taxon>Bacillota</taxon>
        <taxon>Clostridia</taxon>
        <taxon>Peptostreptococcales</taxon>
        <taxon>Caminicellaceae</taxon>
        <taxon>Caminicella</taxon>
    </lineage>
</organism>
<evidence type="ECO:0000313" key="1">
    <source>
        <dbReference type="EMBL" id="SHK07505.1"/>
    </source>
</evidence>
<accession>A0A1M6PHS9</accession>
<dbReference type="AlphaFoldDB" id="A0A1M6PHS9"/>
<protein>
    <submittedName>
        <fullName evidence="1">Uncharacterized protein</fullName>
    </submittedName>
</protein>
<reference evidence="1 2" key="1">
    <citation type="submission" date="2016-11" db="EMBL/GenBank/DDBJ databases">
        <authorList>
            <person name="Jaros S."/>
            <person name="Januszkiewicz K."/>
            <person name="Wedrychowicz H."/>
        </authorList>
    </citation>
    <scope>NUCLEOTIDE SEQUENCE [LARGE SCALE GENOMIC DNA]</scope>
    <source>
        <strain evidence="1 2">DSM 14501</strain>
    </source>
</reference>
<dbReference type="Proteomes" id="UP000184082">
    <property type="component" value="Unassembled WGS sequence"/>
</dbReference>